<protein>
    <submittedName>
        <fullName evidence="1">Uncharacterized protein</fullName>
    </submittedName>
</protein>
<dbReference type="PROSITE" id="PS51257">
    <property type="entry name" value="PROKAR_LIPOPROTEIN"/>
    <property type="match status" value="1"/>
</dbReference>
<keyword evidence="2" id="KW-1185">Reference proteome</keyword>
<dbReference type="AlphaFoldDB" id="A0A4R0MN50"/>
<organism evidence="1 2">
    <name type="scientific">Pedobacter frigiditerrae</name>
    <dbReference type="NCBI Taxonomy" id="2530452"/>
    <lineage>
        <taxon>Bacteria</taxon>
        <taxon>Pseudomonadati</taxon>
        <taxon>Bacteroidota</taxon>
        <taxon>Sphingobacteriia</taxon>
        <taxon>Sphingobacteriales</taxon>
        <taxon>Sphingobacteriaceae</taxon>
        <taxon>Pedobacter</taxon>
    </lineage>
</organism>
<dbReference type="EMBL" id="SJSK01000006">
    <property type="protein sequence ID" value="TCC88170.1"/>
    <property type="molecule type" value="Genomic_DNA"/>
</dbReference>
<evidence type="ECO:0000313" key="1">
    <source>
        <dbReference type="EMBL" id="TCC88170.1"/>
    </source>
</evidence>
<gene>
    <name evidence="1" type="ORF">EZ428_20835</name>
</gene>
<comment type="caution">
    <text evidence="1">The sequence shown here is derived from an EMBL/GenBank/DDBJ whole genome shotgun (WGS) entry which is preliminary data.</text>
</comment>
<dbReference type="Proteomes" id="UP000292884">
    <property type="component" value="Unassembled WGS sequence"/>
</dbReference>
<accession>A0A4R0MN50</accession>
<evidence type="ECO:0000313" key="2">
    <source>
        <dbReference type="Proteomes" id="UP000292884"/>
    </source>
</evidence>
<proteinExistence type="predicted"/>
<sequence length="206" mass="24190">MEFHMVRHHYFTKMMMMMKYFPILTLLFLSIGCSLKKPDNDQVSTIDSTKNAYIQLTTEFINAVVKKEKFLLADEPFNFNAFDCLVELKNDTLTFTKSEINYILKEQSLKPIKKWTKDLLPNSKIIAQDSINNIFKDRTKGWNYFYKNIGQSFETFSNPIFVRNNTYCIFYKSNSCGWLCAGGNLSVYKKEGNNWIVIKSYCNWVS</sequence>
<dbReference type="RefSeq" id="WP_131555134.1">
    <property type="nucleotide sequence ID" value="NZ_SJSK01000006.1"/>
</dbReference>
<reference evidence="1 2" key="1">
    <citation type="submission" date="2019-02" db="EMBL/GenBank/DDBJ databases">
        <title>Pedobacter sp. RP-1-13 sp. nov., isolated from Arctic soil.</title>
        <authorList>
            <person name="Dahal R.H."/>
        </authorList>
    </citation>
    <scope>NUCLEOTIDE SEQUENCE [LARGE SCALE GENOMIC DNA]</scope>
    <source>
        <strain evidence="1 2">RP-1-13</strain>
    </source>
</reference>
<name>A0A4R0MN50_9SPHI</name>
<dbReference type="OrthoDB" id="676275at2"/>